<dbReference type="OrthoDB" id="141956at2"/>
<name>A0A3D1JH95_9CHLR</name>
<proteinExistence type="predicted"/>
<sequence>MSTLAGFEPSSFSPLRRIKGYLLAFLACLFFSIFLSGCVAVESRAAGNLTIPIQVDGQQISVSVPVGTTVQGALDRAGVTLNQLDRIDPPGYTVLTEGQSIRVIRVKEEFQQEEVVLPFESQIVQNESLPEQREMIIQTGKNGLLQRTYRIVYEDGQEVSRSIFKEERLVEPKAEITMIGVQKPFTPYPIPGRLVYLAGGNAWVMEKSTGERRPVVTTADLDGRVFSLSPDGNWLLFTRKSSRPASEEINTLWMINLEQEDTRPIALRVSNIVHFADWVPGQGLTITYSTVEPRTTAPGWQANNDLFIARYAPTGMILETEKIIEANYGGALGWWGTQFAWSPDGELLAYAQPDRIGLVDLETKSLKPLVDITPYQTRADWAWVTGLGWSPNHQVLYFNSHAPKPGMENAESSPYFDLSARLVNSGLTLSLVEKSGMFGYPVASPRLADGSYMVAFLMNASREQGETGRYWLTVIDRDGSNLKRVFPDEGKLGIEPQKVVWSPAPMEGNTPWIACIYQGNLFLINPVTGDYRQITGDGLIEKIDW</sequence>
<reference evidence="3 4" key="1">
    <citation type="journal article" date="2018" name="Nat. Biotechnol.">
        <title>A standardized bacterial taxonomy based on genome phylogeny substantially revises the tree of life.</title>
        <authorList>
            <person name="Parks D.H."/>
            <person name="Chuvochina M."/>
            <person name="Waite D.W."/>
            <person name="Rinke C."/>
            <person name="Skarshewski A."/>
            <person name="Chaumeil P.A."/>
            <person name="Hugenholtz P."/>
        </authorList>
    </citation>
    <scope>NUCLEOTIDE SEQUENCE [LARGE SCALE GENOMIC DNA]</scope>
    <source>
        <strain evidence="3">UBA8781</strain>
    </source>
</reference>
<evidence type="ECO:0000313" key="3">
    <source>
        <dbReference type="EMBL" id="HCE17882.1"/>
    </source>
</evidence>
<protein>
    <submittedName>
        <fullName evidence="3">DUF348 domain-containing protein</fullName>
    </submittedName>
</protein>
<dbReference type="InterPro" id="IPR007137">
    <property type="entry name" value="DUF348"/>
</dbReference>
<organism evidence="3 4">
    <name type="scientific">Anaerolinea thermolimosa</name>
    <dbReference type="NCBI Taxonomy" id="229919"/>
    <lineage>
        <taxon>Bacteria</taxon>
        <taxon>Bacillati</taxon>
        <taxon>Chloroflexota</taxon>
        <taxon>Anaerolineae</taxon>
        <taxon>Anaerolineales</taxon>
        <taxon>Anaerolineaceae</taxon>
        <taxon>Anaerolinea</taxon>
    </lineage>
</organism>
<accession>A0A3D1JH95</accession>
<dbReference type="Pfam" id="PF03990">
    <property type="entry name" value="DUF348"/>
    <property type="match status" value="1"/>
</dbReference>
<dbReference type="InterPro" id="IPR011042">
    <property type="entry name" value="6-blade_b-propeller_TolB-like"/>
</dbReference>
<dbReference type="Gene3D" id="2.20.230.10">
    <property type="entry name" value="Resuscitation-promoting factor rpfb"/>
    <property type="match status" value="1"/>
</dbReference>
<dbReference type="SMART" id="SM01208">
    <property type="entry name" value="G5"/>
    <property type="match status" value="1"/>
</dbReference>
<dbReference type="EMBL" id="DPBP01000033">
    <property type="protein sequence ID" value="HCE17882.1"/>
    <property type="molecule type" value="Genomic_DNA"/>
</dbReference>
<dbReference type="Pfam" id="PF07676">
    <property type="entry name" value="PD40"/>
    <property type="match status" value="1"/>
</dbReference>
<dbReference type="AlphaFoldDB" id="A0A3D1JH95"/>
<dbReference type="STRING" id="229919.GCA_001050195_01097"/>
<dbReference type="RefSeq" id="WP_062190604.1">
    <property type="nucleotide sequence ID" value="NZ_DF967965.1"/>
</dbReference>
<dbReference type="Pfam" id="PF07501">
    <property type="entry name" value="G5"/>
    <property type="match status" value="1"/>
</dbReference>
<gene>
    <name evidence="3" type="ORF">DEQ80_08495</name>
</gene>
<keyword evidence="1" id="KW-0732">Signal</keyword>
<feature type="domain" description="G5" evidence="2">
    <location>
        <begin position="103"/>
        <end position="183"/>
    </location>
</feature>
<evidence type="ECO:0000259" key="2">
    <source>
        <dbReference type="PROSITE" id="PS51109"/>
    </source>
</evidence>
<dbReference type="Gene3D" id="2.120.10.30">
    <property type="entry name" value="TolB, C-terminal domain"/>
    <property type="match status" value="2"/>
</dbReference>
<dbReference type="Proteomes" id="UP000264141">
    <property type="component" value="Unassembled WGS sequence"/>
</dbReference>
<evidence type="ECO:0000256" key="1">
    <source>
        <dbReference type="ARBA" id="ARBA00022729"/>
    </source>
</evidence>
<dbReference type="PROSITE" id="PS51109">
    <property type="entry name" value="G5"/>
    <property type="match status" value="1"/>
</dbReference>
<dbReference type="InterPro" id="IPR011098">
    <property type="entry name" value="G5_dom"/>
</dbReference>
<evidence type="ECO:0000313" key="4">
    <source>
        <dbReference type="Proteomes" id="UP000264141"/>
    </source>
</evidence>
<dbReference type="InterPro" id="IPR011659">
    <property type="entry name" value="WD40"/>
</dbReference>
<comment type="caution">
    <text evidence="3">The sequence shown here is derived from an EMBL/GenBank/DDBJ whole genome shotgun (WGS) entry which is preliminary data.</text>
</comment>
<dbReference type="SUPFAM" id="SSF82171">
    <property type="entry name" value="DPP6 N-terminal domain-like"/>
    <property type="match status" value="1"/>
</dbReference>